<dbReference type="GO" id="GO:0032543">
    <property type="term" value="P:mitochondrial translation"/>
    <property type="evidence" value="ECO:0007669"/>
    <property type="project" value="TreeGrafter"/>
</dbReference>
<dbReference type="GO" id="GO:0009507">
    <property type="term" value="C:chloroplast"/>
    <property type="evidence" value="ECO:0007669"/>
    <property type="project" value="UniProtKB-SubCell"/>
</dbReference>
<keyword evidence="6" id="KW-0687">Ribonucleoprotein</keyword>
<evidence type="ECO:0000256" key="3">
    <source>
        <dbReference type="ARBA" id="ARBA00022528"/>
    </source>
</evidence>
<dbReference type="Gene3D" id="2.30.30.30">
    <property type="match status" value="1"/>
</dbReference>
<keyword evidence="5 8" id="KW-0689">Ribosomal protein</keyword>
<dbReference type="AlphaFoldDB" id="A0A976YHE3"/>
<dbReference type="InterPro" id="IPR005880">
    <property type="entry name" value="Ribosomal_uL2_bac/org-type"/>
</dbReference>
<dbReference type="Gene3D" id="4.10.950.10">
    <property type="entry name" value="Ribosomal protein L2, domain 3"/>
    <property type="match status" value="1"/>
</dbReference>
<dbReference type="SMART" id="SM01382">
    <property type="entry name" value="Ribosomal_L2_C"/>
    <property type="match status" value="1"/>
</dbReference>
<dbReference type="EMBL" id="ON515482">
    <property type="protein sequence ID" value="UVG40903.1"/>
    <property type="molecule type" value="Genomic_DNA"/>
</dbReference>
<organism evidence="8">
    <name type="scientific">Gastrodia javanica</name>
    <dbReference type="NCBI Taxonomy" id="2974003"/>
    <lineage>
        <taxon>Eukaryota</taxon>
        <taxon>Viridiplantae</taxon>
        <taxon>Streptophyta</taxon>
        <taxon>Embryophyta</taxon>
        <taxon>Tracheophyta</taxon>
        <taxon>Spermatophyta</taxon>
        <taxon>Magnoliopsida</taxon>
        <taxon>Liliopsida</taxon>
        <taxon>Asparagales</taxon>
        <taxon>Orchidaceae</taxon>
        <taxon>Epidendroideae</taxon>
        <taxon>Gastrodieae</taxon>
        <taxon>Gastrodia</taxon>
    </lineage>
</organism>
<dbReference type="SUPFAM" id="SSF50104">
    <property type="entry name" value="Translation proteins SH3-like domain"/>
    <property type="match status" value="1"/>
</dbReference>
<evidence type="ECO:0000256" key="2">
    <source>
        <dbReference type="ARBA" id="ARBA00005636"/>
    </source>
</evidence>
<evidence type="ECO:0000256" key="4">
    <source>
        <dbReference type="ARBA" id="ARBA00022640"/>
    </source>
</evidence>
<evidence type="ECO:0000259" key="7">
    <source>
        <dbReference type="SMART" id="SM01382"/>
    </source>
</evidence>
<dbReference type="InterPro" id="IPR002171">
    <property type="entry name" value="Ribosomal_uL2"/>
</dbReference>
<keyword evidence="3 8" id="KW-0150">Chloroplast</keyword>
<dbReference type="InterPro" id="IPR022669">
    <property type="entry name" value="Ribosomal_uL2_C"/>
</dbReference>
<geneLocation type="chloroplast" evidence="8"/>
<dbReference type="GO" id="GO:0003723">
    <property type="term" value="F:RNA binding"/>
    <property type="evidence" value="ECO:0007669"/>
    <property type="project" value="InterPro"/>
</dbReference>
<comment type="similarity">
    <text evidence="2">Belongs to the universal ribosomal protein uL2 family.</text>
</comment>
<dbReference type="PANTHER" id="PTHR13691">
    <property type="entry name" value="RIBOSOMAL PROTEIN L2"/>
    <property type="match status" value="1"/>
</dbReference>
<accession>A0A976YHE3</accession>
<dbReference type="InterPro" id="IPR008991">
    <property type="entry name" value="Translation_prot_SH3-like_sf"/>
</dbReference>
<dbReference type="InterPro" id="IPR014722">
    <property type="entry name" value="Rib_uL2_dom2"/>
</dbReference>
<evidence type="ECO:0000256" key="1">
    <source>
        <dbReference type="ARBA" id="ARBA00004229"/>
    </source>
</evidence>
<evidence type="ECO:0000256" key="5">
    <source>
        <dbReference type="ARBA" id="ARBA00022980"/>
    </source>
</evidence>
<dbReference type="NCBIfam" id="TIGR01171">
    <property type="entry name" value="rplB_bact"/>
    <property type="match status" value="1"/>
</dbReference>
<dbReference type="RefSeq" id="YP_010471564.1">
    <property type="nucleotide sequence ID" value="NC_066063.1"/>
</dbReference>
<dbReference type="FunFam" id="4.10.950.10:FF:000001">
    <property type="entry name" value="50S ribosomal protein L2"/>
    <property type="match status" value="1"/>
</dbReference>
<reference evidence="8" key="1">
    <citation type="submission" date="2022-05" db="EMBL/GenBank/DDBJ databases">
        <title>Unprecedent plastid genome of Gastrodia.</title>
        <authorList>
            <person name="Wen Y."/>
            <person name="Jin X."/>
        </authorList>
    </citation>
    <scope>NUCLEOTIDE SEQUENCE</scope>
    <source>
        <strain evidence="8">Jin.X.H. PE-BO 4091</strain>
    </source>
</reference>
<dbReference type="InterPro" id="IPR022671">
    <property type="entry name" value="Ribosomal_uL2_CS"/>
</dbReference>
<dbReference type="GO" id="GO:0003735">
    <property type="term" value="F:structural constituent of ribosome"/>
    <property type="evidence" value="ECO:0007669"/>
    <property type="project" value="InterPro"/>
</dbReference>
<dbReference type="Pfam" id="PF03947">
    <property type="entry name" value="Ribosomal_L2_C"/>
    <property type="match status" value="1"/>
</dbReference>
<name>A0A976YHE3_9ASPA</name>
<comment type="subcellular location">
    <subcellularLocation>
        <location evidence="1">Plastid</location>
        <location evidence="1">Chloroplast</location>
    </subcellularLocation>
</comment>
<protein>
    <submittedName>
        <fullName evidence="8">Ribosomal protein L2</fullName>
    </submittedName>
</protein>
<gene>
    <name evidence="8" type="primary">rpl2</name>
</gene>
<proteinExistence type="inferred from homology"/>
<feature type="domain" description="Large ribosomal subunit protein uL2 C-terminal" evidence="7">
    <location>
        <begin position="14"/>
        <end position="128"/>
    </location>
</feature>
<dbReference type="PROSITE" id="PS00467">
    <property type="entry name" value="RIBOSOMAL_L2"/>
    <property type="match status" value="1"/>
</dbReference>
<evidence type="ECO:0000256" key="6">
    <source>
        <dbReference type="ARBA" id="ARBA00023274"/>
    </source>
</evidence>
<sequence>MIGDTIISGTEVPISTGNALPLSAIGGQLAKAAGTASKLISKEGKWVALRLPSGEVRFIFQNCLATVGQVGNLGVKQRDLGRAGSKCWRGQRPIVRGVVKNPVDHPHGGGEGKSPIGLKKPKTPWGYAALGRRSRKLKRYSNIFIIRRRK</sequence>
<keyword evidence="4 8" id="KW-0934">Plastid</keyword>
<evidence type="ECO:0000313" key="8">
    <source>
        <dbReference type="EMBL" id="UVG40903.1"/>
    </source>
</evidence>
<dbReference type="GeneID" id="74848645"/>
<dbReference type="GO" id="GO:0016740">
    <property type="term" value="F:transferase activity"/>
    <property type="evidence" value="ECO:0007669"/>
    <property type="project" value="InterPro"/>
</dbReference>
<dbReference type="GO" id="GO:0005762">
    <property type="term" value="C:mitochondrial large ribosomal subunit"/>
    <property type="evidence" value="ECO:0007669"/>
    <property type="project" value="TreeGrafter"/>
</dbReference>
<dbReference type="InterPro" id="IPR014726">
    <property type="entry name" value="Ribosomal_uL2_dom3"/>
</dbReference>
<dbReference type="PANTHER" id="PTHR13691:SF57">
    <property type="entry name" value="LARGE RIBOSOMAL SUBUNIT PROTEIN UL2CZ_UL2CY"/>
    <property type="match status" value="1"/>
</dbReference>